<evidence type="ECO:0000256" key="2">
    <source>
        <dbReference type="ARBA" id="ARBA00022723"/>
    </source>
</evidence>
<gene>
    <name evidence="10" type="ORF">SAMN05421858_4254</name>
</gene>
<feature type="region of interest" description="Disordered" evidence="8">
    <location>
        <begin position="384"/>
        <end position="403"/>
    </location>
</feature>
<evidence type="ECO:0000256" key="8">
    <source>
        <dbReference type="SAM" id="MobiDB-lite"/>
    </source>
</evidence>
<dbReference type="InterPro" id="IPR002355">
    <property type="entry name" value="Cu_oxidase_Cu_BS"/>
</dbReference>
<dbReference type="InterPro" id="IPR045087">
    <property type="entry name" value="Cu-oxidase_fam"/>
</dbReference>
<keyword evidence="2" id="KW-0479">Metal-binding</keyword>
<dbReference type="GO" id="GO:0005507">
    <property type="term" value="F:copper ion binding"/>
    <property type="evidence" value="ECO:0007669"/>
    <property type="project" value="InterPro"/>
</dbReference>
<proteinExistence type="predicted"/>
<accession>A0A1N7EHN9</accession>
<organism evidence="10 11">
    <name type="scientific">Haladaptatus litoreus</name>
    <dbReference type="NCBI Taxonomy" id="553468"/>
    <lineage>
        <taxon>Archaea</taxon>
        <taxon>Methanobacteriati</taxon>
        <taxon>Methanobacteriota</taxon>
        <taxon>Stenosarchaea group</taxon>
        <taxon>Halobacteria</taxon>
        <taxon>Halobacteriales</taxon>
        <taxon>Haladaptataceae</taxon>
        <taxon>Haladaptatus</taxon>
    </lineage>
</organism>
<evidence type="ECO:0000256" key="6">
    <source>
        <dbReference type="ARBA" id="ARBA00043090"/>
    </source>
</evidence>
<dbReference type="InterPro" id="IPR011706">
    <property type="entry name" value="Cu-oxidase_C"/>
</dbReference>
<feature type="compositionally biased region" description="Polar residues" evidence="8">
    <location>
        <begin position="385"/>
        <end position="394"/>
    </location>
</feature>
<dbReference type="GO" id="GO:0016491">
    <property type="term" value="F:oxidoreductase activity"/>
    <property type="evidence" value="ECO:0007669"/>
    <property type="project" value="InterPro"/>
</dbReference>
<dbReference type="InterPro" id="IPR006311">
    <property type="entry name" value="TAT_signal"/>
</dbReference>
<dbReference type="CDD" id="cd13891">
    <property type="entry name" value="CuRO_3_CotA_like"/>
    <property type="match status" value="1"/>
</dbReference>
<evidence type="ECO:0000256" key="1">
    <source>
        <dbReference type="ARBA" id="ARBA00011245"/>
    </source>
</evidence>
<feature type="domain" description="Plastocyanin-like" evidence="9">
    <location>
        <begin position="418"/>
        <end position="538"/>
    </location>
</feature>
<sequence length="559" mass="62663">MDEITRRRLLKASTALGIAGSIPQGIETAVAQTSPSLEKYVQPLPIPTVRKPEGKRRGADYHKVSVTEFTQSLHPDLPDTTLWGFDGTFPGPIIEGRRNKRLKVRFDNSQLPTEHLLSVDEQIHGTKPEDYPNYDGPVPEVRTVTHFHGLNIEPESDGQAEMWKSPGEITGPRFVKQIHDIPNRQSKLTSTYHDHALGISRLNVYAGLAGFYLIRSRAEEKLDLPSGEYEIPLMLQDRTFNEDGSLYYPKSFVPNFAGDTAVVNGSVWPYLEVEPRRYRFRCINQSNGRTFNLRLSNESGTNVPTLYQTGAGHGFFESTVPIGASHDLDSLLLSPFERADIVVDFSEYAGETFTVTNDAEFPFEGKTEGSDLGELLQIRVLDSAKGQSDSSADPTNLDLPGGSKVNEQAAKKIRHMTMNMIRDEHGLALHLLNNSRFHDETIVKPQLGTTEIWELENKTHHTHPIHLHLVEFSVIGRGPNGTDDPAPNERIGKDVVRVNPDETVRILVRFGNFAGQFPWHCHILEHEDHAMMRPFEVVTGNAAKNRGQKNNNQGEFQSR</sequence>
<evidence type="ECO:0000256" key="5">
    <source>
        <dbReference type="ARBA" id="ARBA00042896"/>
    </source>
</evidence>
<keyword evidence="10" id="KW-0167">Capsid protein</keyword>
<keyword evidence="10" id="KW-0946">Virion</keyword>
<dbReference type="Proteomes" id="UP000186914">
    <property type="component" value="Unassembled WGS sequence"/>
</dbReference>
<comment type="catalytic activity">
    <reaction evidence="7">
        <text>4 Cu(+) + O2 + 4 H(+) = 4 Cu(2+) + 2 H2O</text>
        <dbReference type="Rhea" id="RHEA:30083"/>
        <dbReference type="ChEBI" id="CHEBI:15377"/>
        <dbReference type="ChEBI" id="CHEBI:15378"/>
        <dbReference type="ChEBI" id="CHEBI:15379"/>
        <dbReference type="ChEBI" id="CHEBI:29036"/>
        <dbReference type="ChEBI" id="CHEBI:49552"/>
        <dbReference type="EC" id="1.16.3.4"/>
    </reaction>
    <physiologicalReaction direction="left-to-right" evidence="7">
        <dbReference type="Rhea" id="RHEA:30084"/>
    </physiologicalReaction>
</comment>
<dbReference type="EC" id="1.16.3.4" evidence="3"/>
<dbReference type="PANTHER" id="PTHR48267">
    <property type="entry name" value="CUPREDOXIN SUPERFAMILY PROTEIN"/>
    <property type="match status" value="1"/>
</dbReference>
<protein>
    <recommendedName>
        <fullName evidence="4">Multicopper oxidase CueO</fullName>
        <ecNumber evidence="3">1.16.3.4</ecNumber>
    </recommendedName>
    <alternativeName>
        <fullName evidence="5">Copper efflux oxidase</fullName>
    </alternativeName>
    <alternativeName>
        <fullName evidence="6">Cuprous oxidase</fullName>
    </alternativeName>
</protein>
<dbReference type="CDD" id="cd13844">
    <property type="entry name" value="CuRO_1_BOD_CotA_like"/>
    <property type="match status" value="1"/>
</dbReference>
<keyword evidence="11" id="KW-1185">Reference proteome</keyword>
<evidence type="ECO:0000259" key="9">
    <source>
        <dbReference type="Pfam" id="PF07731"/>
    </source>
</evidence>
<reference evidence="11" key="1">
    <citation type="submission" date="2017-01" db="EMBL/GenBank/DDBJ databases">
        <authorList>
            <person name="Varghese N."/>
            <person name="Submissions S."/>
        </authorList>
    </citation>
    <scope>NUCLEOTIDE SEQUENCE [LARGE SCALE GENOMIC DNA]</scope>
    <source>
        <strain evidence="11">CGMCC 1.7737</strain>
    </source>
</reference>
<dbReference type="PROSITE" id="PS00080">
    <property type="entry name" value="MULTICOPPER_OXIDASE2"/>
    <property type="match status" value="1"/>
</dbReference>
<dbReference type="AlphaFoldDB" id="A0A1N7EHN9"/>
<comment type="subunit">
    <text evidence="1">Monomer.</text>
</comment>
<evidence type="ECO:0000256" key="4">
    <source>
        <dbReference type="ARBA" id="ARBA00041027"/>
    </source>
</evidence>
<dbReference type="CDD" id="cd13868">
    <property type="entry name" value="CuRO_2_CotA_like"/>
    <property type="match status" value="1"/>
</dbReference>
<dbReference type="OrthoDB" id="12293at2157"/>
<dbReference type="SUPFAM" id="SSF49503">
    <property type="entry name" value="Cupredoxins"/>
    <property type="match status" value="3"/>
</dbReference>
<dbReference type="Pfam" id="PF07731">
    <property type="entry name" value="Cu-oxidase_2"/>
    <property type="match status" value="1"/>
</dbReference>
<evidence type="ECO:0000256" key="3">
    <source>
        <dbReference type="ARBA" id="ARBA00038978"/>
    </source>
</evidence>
<dbReference type="Gene3D" id="2.60.40.420">
    <property type="entry name" value="Cupredoxins - blue copper proteins"/>
    <property type="match status" value="3"/>
</dbReference>
<evidence type="ECO:0000256" key="7">
    <source>
        <dbReference type="ARBA" id="ARBA00048092"/>
    </source>
</evidence>
<dbReference type="EMBL" id="FTNO01000006">
    <property type="protein sequence ID" value="SIR87564.1"/>
    <property type="molecule type" value="Genomic_DNA"/>
</dbReference>
<evidence type="ECO:0000313" key="10">
    <source>
        <dbReference type="EMBL" id="SIR87564.1"/>
    </source>
</evidence>
<dbReference type="InterPro" id="IPR008972">
    <property type="entry name" value="Cupredoxin"/>
</dbReference>
<evidence type="ECO:0000313" key="11">
    <source>
        <dbReference type="Proteomes" id="UP000186914"/>
    </source>
</evidence>
<dbReference type="PROSITE" id="PS51318">
    <property type="entry name" value="TAT"/>
    <property type="match status" value="1"/>
</dbReference>
<dbReference type="RefSeq" id="WP_084186409.1">
    <property type="nucleotide sequence ID" value="NZ_FTNO01000006.1"/>
</dbReference>
<name>A0A1N7EHN9_9EURY</name>
<dbReference type="PANTHER" id="PTHR48267:SF1">
    <property type="entry name" value="BILIRUBIN OXIDASE"/>
    <property type="match status" value="1"/>
</dbReference>